<name>A0A3M2JH16_9CELL</name>
<evidence type="ECO:0008006" key="4">
    <source>
        <dbReference type="Google" id="ProtNLM"/>
    </source>
</evidence>
<keyword evidence="1" id="KW-1133">Transmembrane helix</keyword>
<gene>
    <name evidence="2" type="ORF">EBM89_05895</name>
</gene>
<accession>A0A3M2JH16</accession>
<dbReference type="EMBL" id="RFFI01000022">
    <property type="protein sequence ID" value="RMI13102.1"/>
    <property type="molecule type" value="Genomic_DNA"/>
</dbReference>
<evidence type="ECO:0000256" key="1">
    <source>
        <dbReference type="SAM" id="Phobius"/>
    </source>
</evidence>
<sequence length="636" mass="68347">MSRNSTGRLTGVLRRLRGDEDGAAMVVVVGSMLVLAMLAMTALAYTMNGQRFARYDQDYSAAMSAAQSGVDDFISRLDSTETYGLTVDCANAAWRGPMTGASNSCGWGPSTAPGWLPVQAGATTDKDAFFHYKVDATRKLTEGTVLLTVTGRSNGVYRTVQATVGMGGSTDYVYYTDFESADPSNVQVYGTNGTQKVGCGRDGSTNAKYWFQGRSADDCTEIQFISSDRLDGAVFSNDTIYSTGATFEKSFETADPKCRNVTSNSNTWNSSCLRQGSSATFGEQPRYATPKYLVDNSSQFKDNPGCHYYGATRVIFNASGTMTVWNKKSVNGNRAPVAIRAPGESTDPSCGSLDQLDSASGATLPVPNEKVIYAATSPGTANRQCYGGEIGGLSGKTLPIGNYTGSAATGANQSYTYDTNMTETAKFCGQGNLYAEGVLDGRVTISAEQSVIVTGDLVLAGGQVETSDDMLGLVATNSVEVFRPREVRVRSEERCTSYSWYTGRCTAVAYSWGSPSGESSPVGWPMRYASPGQSITPQPGIMIAGSIQTLQHSFLVQKYAVGGSSGELRVWGSIAQRWRGIVGQNSSQTGMNGYSKLYQYDTRLAYTRPPYFPTWANAKWTLRYSGEINTPTDVRR</sequence>
<dbReference type="OrthoDB" id="36432at2"/>
<organism evidence="2 3">
    <name type="scientific">Cellulomonas triticagri</name>
    <dbReference type="NCBI Taxonomy" id="2483352"/>
    <lineage>
        <taxon>Bacteria</taxon>
        <taxon>Bacillati</taxon>
        <taxon>Actinomycetota</taxon>
        <taxon>Actinomycetes</taxon>
        <taxon>Micrococcales</taxon>
        <taxon>Cellulomonadaceae</taxon>
        <taxon>Cellulomonas</taxon>
    </lineage>
</organism>
<evidence type="ECO:0000313" key="2">
    <source>
        <dbReference type="EMBL" id="RMI13102.1"/>
    </source>
</evidence>
<protein>
    <recommendedName>
        <fullName evidence="4">Type 4 fimbrial biogenesis protein PilX N-terminal domain-containing protein</fullName>
    </recommendedName>
</protein>
<dbReference type="Proteomes" id="UP000269289">
    <property type="component" value="Unassembled WGS sequence"/>
</dbReference>
<keyword evidence="1" id="KW-0472">Membrane</keyword>
<evidence type="ECO:0000313" key="3">
    <source>
        <dbReference type="Proteomes" id="UP000269289"/>
    </source>
</evidence>
<reference evidence="2 3" key="1">
    <citation type="submission" date="2018-10" db="EMBL/GenBank/DDBJ databases">
        <title>Isolation, diversity and antifungal activity of actinobacteria from wheat.</title>
        <authorList>
            <person name="Han C."/>
        </authorList>
    </citation>
    <scope>NUCLEOTIDE SEQUENCE [LARGE SCALE GENOMIC DNA]</scope>
    <source>
        <strain evidence="2 3">NEAU-YY56</strain>
    </source>
</reference>
<keyword evidence="1" id="KW-0812">Transmembrane</keyword>
<dbReference type="AlphaFoldDB" id="A0A3M2JH16"/>
<keyword evidence="3" id="KW-1185">Reference proteome</keyword>
<comment type="caution">
    <text evidence="2">The sequence shown here is derived from an EMBL/GenBank/DDBJ whole genome shotgun (WGS) entry which is preliminary data.</text>
</comment>
<feature type="transmembrane region" description="Helical" evidence="1">
    <location>
        <begin position="23"/>
        <end position="45"/>
    </location>
</feature>
<dbReference type="RefSeq" id="WP_122148529.1">
    <property type="nucleotide sequence ID" value="NZ_RFFI01000022.1"/>
</dbReference>
<proteinExistence type="predicted"/>